<dbReference type="STRING" id="215243.A0A0D2BQM5"/>
<dbReference type="OrthoDB" id="3645574at2759"/>
<keyword evidence="2" id="KW-1185">Reference proteome</keyword>
<proteinExistence type="predicted"/>
<dbReference type="EMBL" id="KN847339">
    <property type="protein sequence ID" value="KIW39812.1"/>
    <property type="molecule type" value="Genomic_DNA"/>
</dbReference>
<dbReference type="RefSeq" id="XP_016260028.1">
    <property type="nucleotide sequence ID" value="XM_016409720.1"/>
</dbReference>
<organism evidence="1 2">
    <name type="scientific">Exophiala oligosperma</name>
    <dbReference type="NCBI Taxonomy" id="215243"/>
    <lineage>
        <taxon>Eukaryota</taxon>
        <taxon>Fungi</taxon>
        <taxon>Dikarya</taxon>
        <taxon>Ascomycota</taxon>
        <taxon>Pezizomycotina</taxon>
        <taxon>Eurotiomycetes</taxon>
        <taxon>Chaetothyriomycetidae</taxon>
        <taxon>Chaetothyriales</taxon>
        <taxon>Herpotrichiellaceae</taxon>
        <taxon>Exophiala</taxon>
    </lineage>
</organism>
<evidence type="ECO:0000313" key="2">
    <source>
        <dbReference type="Proteomes" id="UP000053342"/>
    </source>
</evidence>
<evidence type="ECO:0000313" key="1">
    <source>
        <dbReference type="EMBL" id="KIW39812.1"/>
    </source>
</evidence>
<dbReference type="HOGENOM" id="CLU_025005_0_3_1"/>
<dbReference type="GeneID" id="27360470"/>
<sequence>MRVSRRKSRENYCYSSTDSYLLDLLNCHDQRLIHQPNAARSKLDLEGQVATVVALRALYSRFRNTPLQRKVPIFQFTAFHESNFFVDEKYHITGIVDLEWSCVLPMEMQHPPFWLSGHELDDLDGDGTPENEQKFARACEEFLQILEEEDDEVEIFSIRPRDYAQAMRDSLRRKQHWYWTAVRIPPIAYNIFINKIQPLFSFAHSEDDAGMFQDVVAKYWRVEAMAFFEQKRLEWNDYLHQLRSMRNLSINIPVRVLFPISSIWLHCAQLCSLCVCSWPRRMF</sequence>
<protein>
    <recommendedName>
        <fullName evidence="3">Aminoglycoside phosphotransferase domain-containing protein</fullName>
    </recommendedName>
</protein>
<dbReference type="AlphaFoldDB" id="A0A0D2BQM5"/>
<dbReference type="VEuPathDB" id="FungiDB:PV06_08396"/>
<name>A0A0D2BQM5_9EURO</name>
<accession>A0A0D2BQM5</accession>
<evidence type="ECO:0008006" key="3">
    <source>
        <dbReference type="Google" id="ProtNLM"/>
    </source>
</evidence>
<reference evidence="1 2" key="1">
    <citation type="submission" date="2015-01" db="EMBL/GenBank/DDBJ databases">
        <title>The Genome Sequence of Exophiala oligosperma CBS72588.</title>
        <authorList>
            <consortium name="The Broad Institute Genomics Platform"/>
            <person name="Cuomo C."/>
            <person name="de Hoog S."/>
            <person name="Gorbushina A."/>
            <person name="Stielow B."/>
            <person name="Teixiera M."/>
            <person name="Abouelleil A."/>
            <person name="Chapman S.B."/>
            <person name="Priest M."/>
            <person name="Young S.K."/>
            <person name="Wortman J."/>
            <person name="Nusbaum C."/>
            <person name="Birren B."/>
        </authorList>
    </citation>
    <scope>NUCLEOTIDE SEQUENCE [LARGE SCALE GENOMIC DNA]</scope>
    <source>
        <strain evidence="1 2">CBS 72588</strain>
    </source>
</reference>
<dbReference type="Proteomes" id="UP000053342">
    <property type="component" value="Unassembled WGS sequence"/>
</dbReference>
<gene>
    <name evidence="1" type="ORF">PV06_08396</name>
</gene>